<evidence type="ECO:0000256" key="2">
    <source>
        <dbReference type="ARBA" id="ARBA00007193"/>
    </source>
</evidence>
<keyword evidence="10 12" id="KW-0739">Sodium transport</keyword>
<proteinExistence type="inferred from homology"/>
<dbReference type="PRINTS" id="PR01078">
    <property type="entry name" value="AMINACHANNEL"/>
</dbReference>
<accession>A0A6A4VG09</accession>
<evidence type="ECO:0000256" key="10">
    <source>
        <dbReference type="ARBA" id="ARBA00023201"/>
    </source>
</evidence>
<dbReference type="Pfam" id="PF00858">
    <property type="entry name" value="ASC"/>
    <property type="match status" value="1"/>
</dbReference>
<keyword evidence="5 12" id="KW-0812">Transmembrane</keyword>
<protein>
    <submittedName>
        <fullName evidence="15">Pickpocket protein 28</fullName>
    </submittedName>
</protein>
<evidence type="ECO:0000256" key="11">
    <source>
        <dbReference type="ARBA" id="ARBA00023303"/>
    </source>
</evidence>
<keyword evidence="8 12" id="KW-0406">Ion transport</keyword>
<evidence type="ECO:0000256" key="7">
    <source>
        <dbReference type="ARBA" id="ARBA00023053"/>
    </source>
</evidence>
<comment type="subcellular location">
    <subcellularLocation>
        <location evidence="1">Membrane</location>
        <topology evidence="1">Multi-pass membrane protein</topology>
    </subcellularLocation>
</comment>
<keyword evidence="11 12" id="KW-0407">Ion channel</keyword>
<sequence length="430" mass="48930">MQDKKMHGDKIQVFVTRSAMGGRGDDWARPASRPAEPSTAERKNQRPQSFCGRLRQHGSDYCEETSLHGVKYACRETSWKRCYWILVLLGMAITAGWLIFNVIDNFINSPTLISIDTTEYPIHKVPFPALTICNMNKINVNHIPPSQVEVFGRERFDAEEWLSRVTSILDMVYAGCTEGLCSSEQEEDEHLTNQEIKKVIQLTAPSCEEMMFKCSWRGTNYPCSELFETHQTDFGFCCLFNAVYNVSREDEIRYSGAGDTNGLTVMIDARRYEYFMSNFLSVGFKLLVHGSHDEPEVGERGMAVPPGQEIFVAVGAEQTFTTKRLSKDFELSTHFWDNCLPACDETKYWTELSSSQFPSPELIRNDAFTDTFQAILERICFAVDKNNFGEWDDMIQPHCPMVTSGKTMELISTNATLSANLYDMAVQYAQ</sequence>
<keyword evidence="7" id="KW-0915">Sodium</keyword>
<feature type="transmembrane region" description="Helical" evidence="14">
    <location>
        <begin position="82"/>
        <end position="100"/>
    </location>
</feature>
<evidence type="ECO:0000256" key="5">
    <source>
        <dbReference type="ARBA" id="ARBA00022692"/>
    </source>
</evidence>
<keyword evidence="6 14" id="KW-1133">Transmembrane helix</keyword>
<evidence type="ECO:0000256" key="14">
    <source>
        <dbReference type="SAM" id="Phobius"/>
    </source>
</evidence>
<evidence type="ECO:0000313" key="16">
    <source>
        <dbReference type="Proteomes" id="UP000440578"/>
    </source>
</evidence>
<comment type="caution">
    <text evidence="15">The sequence shown here is derived from an EMBL/GenBank/DDBJ whole genome shotgun (WGS) entry which is preliminary data.</text>
</comment>
<dbReference type="PANTHER" id="PTHR11690:SF288">
    <property type="entry name" value="AMILORIDE-SENSITIVE NA+ CHANNEL-RELATED"/>
    <property type="match status" value="1"/>
</dbReference>
<dbReference type="Proteomes" id="UP000440578">
    <property type="component" value="Unassembled WGS sequence"/>
</dbReference>
<evidence type="ECO:0000256" key="8">
    <source>
        <dbReference type="ARBA" id="ARBA00023065"/>
    </source>
</evidence>
<keyword evidence="3 12" id="KW-0813">Transport</keyword>
<evidence type="ECO:0000256" key="13">
    <source>
        <dbReference type="SAM" id="MobiDB-lite"/>
    </source>
</evidence>
<organism evidence="15 16">
    <name type="scientific">Amphibalanus amphitrite</name>
    <name type="common">Striped barnacle</name>
    <name type="synonym">Balanus amphitrite</name>
    <dbReference type="NCBI Taxonomy" id="1232801"/>
    <lineage>
        <taxon>Eukaryota</taxon>
        <taxon>Metazoa</taxon>
        <taxon>Ecdysozoa</taxon>
        <taxon>Arthropoda</taxon>
        <taxon>Crustacea</taxon>
        <taxon>Multicrustacea</taxon>
        <taxon>Cirripedia</taxon>
        <taxon>Thoracica</taxon>
        <taxon>Thoracicalcarea</taxon>
        <taxon>Balanomorpha</taxon>
        <taxon>Balanoidea</taxon>
        <taxon>Balanidae</taxon>
        <taxon>Amphibalaninae</taxon>
        <taxon>Amphibalanus</taxon>
    </lineage>
</organism>
<dbReference type="GO" id="GO:0015280">
    <property type="term" value="F:ligand-gated sodium channel activity"/>
    <property type="evidence" value="ECO:0007669"/>
    <property type="project" value="TreeGrafter"/>
</dbReference>
<evidence type="ECO:0000256" key="1">
    <source>
        <dbReference type="ARBA" id="ARBA00004141"/>
    </source>
</evidence>
<dbReference type="Gene3D" id="2.60.470.10">
    <property type="entry name" value="Acid-sensing ion channels like domains"/>
    <property type="match status" value="1"/>
</dbReference>
<feature type="region of interest" description="Disordered" evidence="13">
    <location>
        <begin position="15"/>
        <end position="49"/>
    </location>
</feature>
<evidence type="ECO:0000256" key="4">
    <source>
        <dbReference type="ARBA" id="ARBA00022461"/>
    </source>
</evidence>
<keyword evidence="4 12" id="KW-0894">Sodium channel</keyword>
<comment type="similarity">
    <text evidence="2 12">Belongs to the amiloride-sensitive sodium channel (TC 1.A.6) family.</text>
</comment>
<evidence type="ECO:0000256" key="3">
    <source>
        <dbReference type="ARBA" id="ARBA00022448"/>
    </source>
</evidence>
<dbReference type="AlphaFoldDB" id="A0A6A4VG09"/>
<gene>
    <name evidence="15" type="primary">ppk28_3</name>
    <name evidence="15" type="ORF">FJT64_001315</name>
</gene>
<dbReference type="OrthoDB" id="6330164at2759"/>
<reference evidence="15 16" key="1">
    <citation type="submission" date="2019-07" db="EMBL/GenBank/DDBJ databases">
        <title>Draft genome assembly of a fouling barnacle, Amphibalanus amphitrite (Darwin, 1854): The first reference genome for Thecostraca.</title>
        <authorList>
            <person name="Kim W."/>
        </authorList>
    </citation>
    <scope>NUCLEOTIDE SEQUENCE [LARGE SCALE GENOMIC DNA]</scope>
    <source>
        <strain evidence="15">SNU_AA5</strain>
        <tissue evidence="15">Soma without cirri and trophi</tissue>
    </source>
</reference>
<keyword evidence="16" id="KW-1185">Reference proteome</keyword>
<evidence type="ECO:0000256" key="9">
    <source>
        <dbReference type="ARBA" id="ARBA00023136"/>
    </source>
</evidence>
<dbReference type="GO" id="GO:0005886">
    <property type="term" value="C:plasma membrane"/>
    <property type="evidence" value="ECO:0007669"/>
    <property type="project" value="TreeGrafter"/>
</dbReference>
<dbReference type="InterPro" id="IPR001873">
    <property type="entry name" value="ENaC"/>
</dbReference>
<dbReference type="EMBL" id="VIIS01002042">
    <property type="protein sequence ID" value="KAF0289288.1"/>
    <property type="molecule type" value="Genomic_DNA"/>
</dbReference>
<evidence type="ECO:0000313" key="15">
    <source>
        <dbReference type="EMBL" id="KAF0289288.1"/>
    </source>
</evidence>
<evidence type="ECO:0000256" key="12">
    <source>
        <dbReference type="RuleBase" id="RU000679"/>
    </source>
</evidence>
<evidence type="ECO:0000256" key="6">
    <source>
        <dbReference type="ARBA" id="ARBA00022989"/>
    </source>
</evidence>
<dbReference type="PANTHER" id="PTHR11690">
    <property type="entry name" value="AMILORIDE-SENSITIVE SODIUM CHANNEL-RELATED"/>
    <property type="match status" value="1"/>
</dbReference>
<keyword evidence="9 14" id="KW-0472">Membrane</keyword>
<name>A0A6A4VG09_AMPAM</name>